<dbReference type="EMBL" id="QREG01000009">
    <property type="protein sequence ID" value="RED98897.1"/>
    <property type="molecule type" value="Genomic_DNA"/>
</dbReference>
<reference evidence="3 4" key="1">
    <citation type="submission" date="2018-07" db="EMBL/GenBank/DDBJ databases">
        <title>Genomic Encyclopedia of Type Strains, Phase IV (KMG-IV): sequencing the most valuable type-strain genomes for metagenomic binning, comparative biology and taxonomic classification.</title>
        <authorList>
            <person name="Goeker M."/>
        </authorList>
    </citation>
    <scope>NUCLEOTIDE SEQUENCE [LARGE SCALE GENOMIC DNA]</scope>
    <source>
        <strain evidence="3 4">DSM 4134</strain>
    </source>
</reference>
<feature type="region of interest" description="Disordered" evidence="1">
    <location>
        <begin position="53"/>
        <end position="101"/>
    </location>
</feature>
<dbReference type="Proteomes" id="UP000256779">
    <property type="component" value="Unassembled WGS sequence"/>
</dbReference>
<evidence type="ECO:0000313" key="3">
    <source>
        <dbReference type="EMBL" id="RED98897.1"/>
    </source>
</evidence>
<protein>
    <submittedName>
        <fullName evidence="3">Uncharacterized protein</fullName>
    </submittedName>
</protein>
<comment type="caution">
    <text evidence="3">The sequence shown here is derived from an EMBL/GenBank/DDBJ whole genome shotgun (WGS) entry which is preliminary data.</text>
</comment>
<feature type="chain" id="PRO_5017695865" evidence="2">
    <location>
        <begin position="21"/>
        <end position="490"/>
    </location>
</feature>
<feature type="signal peptide" evidence="2">
    <location>
        <begin position="1"/>
        <end position="20"/>
    </location>
</feature>
<evidence type="ECO:0000256" key="1">
    <source>
        <dbReference type="SAM" id="MobiDB-lite"/>
    </source>
</evidence>
<evidence type="ECO:0000256" key="2">
    <source>
        <dbReference type="SAM" id="SignalP"/>
    </source>
</evidence>
<feature type="region of interest" description="Disordered" evidence="1">
    <location>
        <begin position="227"/>
        <end position="314"/>
    </location>
</feature>
<evidence type="ECO:0000313" key="4">
    <source>
        <dbReference type="Proteomes" id="UP000256779"/>
    </source>
</evidence>
<dbReference type="RefSeq" id="WP_147302918.1">
    <property type="nucleotide sequence ID" value="NZ_QREG01000009.1"/>
</dbReference>
<dbReference type="AlphaFoldDB" id="A0A3D9L4N9"/>
<keyword evidence="2" id="KW-0732">Signal</keyword>
<sequence length="490" mass="55704">MKSLRVIFIFCLLLGSGAYLQTSAQLITDSDSKLKTSKQKDQKGGFFFNLFKGKNRSASGRQPQYQASSPRSASGSPFASFNKRKSVQPRTSNRQNLFKDYRSRGAMSSSGSIAALFKDRRSVAPRYSSGSPFTKKDKFVSPRYSAGDPFRQSFLARLFGTGQPAPRFSPGSPFSSKDMRVAPRLSGGKPFTKKDKMVSPRLSAGSPFQPTFWDKLFDRGPSPRYSAGMPFGKKDKMVSPRLSAGSPFTNKDIKVTPRLSSGSPFTKKDKTVSPRLSAGSPFTKKDKTVSPRLSAGSPFTKKDKNVAPRYSAGMPFSKKDKRVAPRLSPSSPYADQNWSWIKPRYSTNENRFEVNERLKKQTRTYNFFVSKYKGETKTYREWYKEAFNLAMTRGQGNFQATKLPRYDPLPNLDRMDYRGDFKQKWIRKNAMHPSVAHKKAKQDSELMRDGLRKWNIFWTRLNRNKEQPDAVTDKISKPKFDKKEADIWNE</sequence>
<keyword evidence="4" id="KW-1185">Reference proteome</keyword>
<proteinExistence type="predicted"/>
<accession>A0A3D9L4N9</accession>
<dbReference type="OrthoDB" id="981301at2"/>
<name>A0A3D9L4N9_MARFU</name>
<organism evidence="3 4">
    <name type="scientific">Marinoscillum furvescens DSM 4134</name>
    <dbReference type="NCBI Taxonomy" id="1122208"/>
    <lineage>
        <taxon>Bacteria</taxon>
        <taxon>Pseudomonadati</taxon>
        <taxon>Bacteroidota</taxon>
        <taxon>Cytophagia</taxon>
        <taxon>Cytophagales</taxon>
        <taxon>Reichenbachiellaceae</taxon>
        <taxon>Marinoscillum</taxon>
    </lineage>
</organism>
<feature type="region of interest" description="Disordered" evidence="1">
    <location>
        <begin position="165"/>
        <end position="201"/>
    </location>
</feature>
<gene>
    <name evidence="3" type="ORF">C7460_10989</name>
</gene>
<feature type="compositionally biased region" description="Polar residues" evidence="1">
    <location>
        <begin position="56"/>
        <end position="79"/>
    </location>
</feature>